<dbReference type="InterPro" id="IPR055480">
    <property type="entry name" value="NAD-GDH_N"/>
</dbReference>
<organism evidence="3 4">
    <name type="scientific">Gymnopus androsaceus JB14</name>
    <dbReference type="NCBI Taxonomy" id="1447944"/>
    <lineage>
        <taxon>Eukaryota</taxon>
        <taxon>Fungi</taxon>
        <taxon>Dikarya</taxon>
        <taxon>Basidiomycota</taxon>
        <taxon>Agaricomycotina</taxon>
        <taxon>Agaricomycetes</taxon>
        <taxon>Agaricomycetidae</taxon>
        <taxon>Agaricales</taxon>
        <taxon>Marasmiineae</taxon>
        <taxon>Omphalotaceae</taxon>
        <taxon>Gymnopus</taxon>
    </lineage>
</organism>
<feature type="non-terminal residue" evidence="3">
    <location>
        <position position="105"/>
    </location>
</feature>
<keyword evidence="4" id="KW-1185">Reference proteome</keyword>
<proteinExistence type="predicted"/>
<feature type="compositionally biased region" description="Polar residues" evidence="1">
    <location>
        <begin position="18"/>
        <end position="27"/>
    </location>
</feature>
<feature type="domain" description="NAD-dependent glutamate dehydrogenase N-terminal" evidence="2">
    <location>
        <begin position="43"/>
        <end position="105"/>
    </location>
</feature>
<dbReference type="Proteomes" id="UP000799118">
    <property type="component" value="Unassembled WGS sequence"/>
</dbReference>
<feature type="compositionally biased region" description="Basic and acidic residues" evidence="1">
    <location>
        <begin position="1"/>
        <end position="11"/>
    </location>
</feature>
<dbReference type="OrthoDB" id="184415at2759"/>
<reference evidence="3" key="1">
    <citation type="journal article" date="2019" name="Environ. Microbiol.">
        <title>Fungal ecological strategies reflected in gene transcription - a case study of two litter decomposers.</title>
        <authorList>
            <person name="Barbi F."/>
            <person name="Kohler A."/>
            <person name="Barry K."/>
            <person name="Baskaran P."/>
            <person name="Daum C."/>
            <person name="Fauchery L."/>
            <person name="Ihrmark K."/>
            <person name="Kuo A."/>
            <person name="LaButti K."/>
            <person name="Lipzen A."/>
            <person name="Morin E."/>
            <person name="Grigoriev I.V."/>
            <person name="Henrissat B."/>
            <person name="Lindahl B."/>
            <person name="Martin F."/>
        </authorList>
    </citation>
    <scope>NUCLEOTIDE SEQUENCE</scope>
    <source>
        <strain evidence="3">JB14</strain>
    </source>
</reference>
<gene>
    <name evidence="3" type="ORF">BT96DRAFT_982869</name>
</gene>
<name>A0A6A4GAP2_9AGAR</name>
<sequence length="105" mass="11620">MSDTRSGHPPESHLSVPGSVTRNNSDGLLNRVKNLPGYTTPVFTGKEEQRALVQQEVAAKGFIPQELVANEVNWFYTNLGIDDTYFRDESQAVICDHIIALFGAK</sequence>
<accession>A0A6A4GAP2</accession>
<evidence type="ECO:0000313" key="3">
    <source>
        <dbReference type="EMBL" id="KAE9382533.1"/>
    </source>
</evidence>
<dbReference type="AlphaFoldDB" id="A0A6A4GAP2"/>
<dbReference type="Pfam" id="PF23147">
    <property type="entry name" value="GDH2_N"/>
    <property type="match status" value="1"/>
</dbReference>
<protein>
    <recommendedName>
        <fullName evidence="2">NAD-dependent glutamate dehydrogenase N-terminal domain-containing protein</fullName>
    </recommendedName>
</protein>
<evidence type="ECO:0000313" key="4">
    <source>
        <dbReference type="Proteomes" id="UP000799118"/>
    </source>
</evidence>
<feature type="region of interest" description="Disordered" evidence="1">
    <location>
        <begin position="1"/>
        <end position="33"/>
    </location>
</feature>
<dbReference type="EMBL" id="ML771387">
    <property type="protein sequence ID" value="KAE9382533.1"/>
    <property type="molecule type" value="Genomic_DNA"/>
</dbReference>
<evidence type="ECO:0000256" key="1">
    <source>
        <dbReference type="SAM" id="MobiDB-lite"/>
    </source>
</evidence>
<evidence type="ECO:0000259" key="2">
    <source>
        <dbReference type="Pfam" id="PF23147"/>
    </source>
</evidence>